<evidence type="ECO:0000313" key="3">
    <source>
        <dbReference type="Proteomes" id="UP001469553"/>
    </source>
</evidence>
<protein>
    <submittedName>
        <fullName evidence="2">Uncharacterized protein</fullName>
    </submittedName>
</protein>
<feature type="signal peptide" evidence="1">
    <location>
        <begin position="1"/>
        <end position="17"/>
    </location>
</feature>
<sequence>MTLTVNTFFLLISPVYPQGHFYCMYFKQDSTAYLLRSQISSTSCLWKETKIYVLADEAGLQQIFVFVWEAEKHLVLLFLLGENDVTLYSSSALHILVSA</sequence>
<proteinExistence type="predicted"/>
<keyword evidence="3" id="KW-1185">Reference proteome</keyword>
<evidence type="ECO:0000256" key="1">
    <source>
        <dbReference type="SAM" id="SignalP"/>
    </source>
</evidence>
<organism evidence="2 3">
    <name type="scientific">Ameca splendens</name>
    <dbReference type="NCBI Taxonomy" id="208324"/>
    <lineage>
        <taxon>Eukaryota</taxon>
        <taxon>Metazoa</taxon>
        <taxon>Chordata</taxon>
        <taxon>Craniata</taxon>
        <taxon>Vertebrata</taxon>
        <taxon>Euteleostomi</taxon>
        <taxon>Actinopterygii</taxon>
        <taxon>Neopterygii</taxon>
        <taxon>Teleostei</taxon>
        <taxon>Neoteleostei</taxon>
        <taxon>Acanthomorphata</taxon>
        <taxon>Ovalentaria</taxon>
        <taxon>Atherinomorphae</taxon>
        <taxon>Cyprinodontiformes</taxon>
        <taxon>Goodeidae</taxon>
        <taxon>Ameca</taxon>
    </lineage>
</organism>
<dbReference type="Proteomes" id="UP001469553">
    <property type="component" value="Unassembled WGS sequence"/>
</dbReference>
<comment type="caution">
    <text evidence="2">The sequence shown here is derived from an EMBL/GenBank/DDBJ whole genome shotgun (WGS) entry which is preliminary data.</text>
</comment>
<name>A0ABV0YUT6_9TELE</name>
<feature type="chain" id="PRO_5046749645" evidence="1">
    <location>
        <begin position="18"/>
        <end position="99"/>
    </location>
</feature>
<evidence type="ECO:0000313" key="2">
    <source>
        <dbReference type="EMBL" id="MEQ2297638.1"/>
    </source>
</evidence>
<keyword evidence="1" id="KW-0732">Signal</keyword>
<dbReference type="EMBL" id="JAHRIP010043493">
    <property type="protein sequence ID" value="MEQ2297638.1"/>
    <property type="molecule type" value="Genomic_DNA"/>
</dbReference>
<gene>
    <name evidence="2" type="ORF">AMECASPLE_036637</name>
</gene>
<accession>A0ABV0YUT6</accession>
<reference evidence="2 3" key="1">
    <citation type="submission" date="2021-06" db="EMBL/GenBank/DDBJ databases">
        <authorList>
            <person name="Palmer J.M."/>
        </authorList>
    </citation>
    <scope>NUCLEOTIDE SEQUENCE [LARGE SCALE GENOMIC DNA]</scope>
    <source>
        <strain evidence="2 3">AS_MEX2019</strain>
        <tissue evidence="2">Muscle</tissue>
    </source>
</reference>